<reference evidence="1 2" key="1">
    <citation type="submission" date="2017-04" db="EMBL/GenBank/DDBJ databases">
        <title>Novel microbial lineages endemic to geothermal iron-oxide mats fill important gaps in the evolutionary history of Archaea.</title>
        <authorList>
            <person name="Jay Z.J."/>
            <person name="Beam J.P."/>
            <person name="Dlakic M."/>
            <person name="Rusch D.B."/>
            <person name="Kozubal M.A."/>
            <person name="Inskeep W.P."/>
        </authorList>
    </citation>
    <scope>NUCLEOTIDE SEQUENCE [LARGE SCALE GENOMIC DNA]</scope>
    <source>
        <strain evidence="1">ECH_B_SAG-F08</strain>
    </source>
</reference>
<name>A0A2R6BKD6_9ARCH</name>
<proteinExistence type="predicted"/>
<gene>
    <name evidence="1" type="ORF">B9Q11_01345</name>
</gene>
<evidence type="ECO:0000313" key="1">
    <source>
        <dbReference type="EMBL" id="PSN99069.1"/>
    </source>
</evidence>
<organism evidence="1 2">
    <name type="scientific">Candidatus Marsarchaeota G2 archaeon ECH_B_SAG-F08</name>
    <dbReference type="NCBI Taxonomy" id="1978165"/>
    <lineage>
        <taxon>Archaea</taxon>
        <taxon>Candidatus Marsarchaeota</taxon>
        <taxon>Candidatus Marsarchaeota group 2</taxon>
    </lineage>
</organism>
<dbReference type="Proteomes" id="UP000240381">
    <property type="component" value="Unassembled WGS sequence"/>
</dbReference>
<protein>
    <recommendedName>
        <fullName evidence="3">Hemerythrin-like domain-containing protein</fullName>
    </recommendedName>
</protein>
<dbReference type="EMBL" id="NEXM01000020">
    <property type="protein sequence ID" value="PSN99069.1"/>
    <property type="molecule type" value="Genomic_DNA"/>
</dbReference>
<evidence type="ECO:0000313" key="2">
    <source>
        <dbReference type="Proteomes" id="UP000240381"/>
    </source>
</evidence>
<dbReference type="AlphaFoldDB" id="A0A2R6BKD6"/>
<evidence type="ECO:0008006" key="3">
    <source>
        <dbReference type="Google" id="ProtNLM"/>
    </source>
</evidence>
<comment type="caution">
    <text evidence="1">The sequence shown here is derived from an EMBL/GenBank/DDBJ whole genome shotgun (WGS) entry which is preliminary data.</text>
</comment>
<accession>A0A2R6BKD6</accession>
<sequence length="160" mass="18260">MKKRGAIRAFDGGTRRFKDKATRATRNTKPRAISKGKPLCFGVPRKSGRRSVLSRPLLADFGEFEKLEADHKLILTLSSSLLNFVKQGKEELFRKSVKTYVTTVLEHNQQEEILVFPYWKSVSNDTAKSALEHAKRIIQAFGVDEYLEFTGMSKQFFDSL</sequence>